<dbReference type="CDD" id="cd00090">
    <property type="entry name" value="HTH_ARSR"/>
    <property type="match status" value="1"/>
</dbReference>
<accession>A0A1C6US01</accession>
<evidence type="ECO:0000259" key="2">
    <source>
        <dbReference type="SMART" id="SM00418"/>
    </source>
</evidence>
<evidence type="ECO:0000313" key="4">
    <source>
        <dbReference type="Proteomes" id="UP000199696"/>
    </source>
</evidence>
<feature type="compositionally biased region" description="Pro residues" evidence="1">
    <location>
        <begin position="190"/>
        <end position="202"/>
    </location>
</feature>
<protein>
    <submittedName>
        <fullName evidence="3">Helix-turn-helix domain-containing protein</fullName>
    </submittedName>
</protein>
<dbReference type="Proteomes" id="UP000199696">
    <property type="component" value="Unassembled WGS sequence"/>
</dbReference>
<dbReference type="SMART" id="SM00418">
    <property type="entry name" value="HTH_ARSR"/>
    <property type="match status" value="1"/>
</dbReference>
<evidence type="ECO:0000313" key="3">
    <source>
        <dbReference type="EMBL" id="SCL56589.1"/>
    </source>
</evidence>
<dbReference type="InterPro" id="IPR036388">
    <property type="entry name" value="WH-like_DNA-bd_sf"/>
</dbReference>
<feature type="domain" description="HTH arsR-type" evidence="2">
    <location>
        <begin position="11"/>
        <end position="90"/>
    </location>
</feature>
<dbReference type="InterPro" id="IPR011991">
    <property type="entry name" value="ArsR-like_HTH"/>
</dbReference>
<dbReference type="AlphaFoldDB" id="A0A1C6US01"/>
<organism evidence="3 4">
    <name type="scientific">Micromonospora eburnea</name>
    <dbReference type="NCBI Taxonomy" id="227316"/>
    <lineage>
        <taxon>Bacteria</taxon>
        <taxon>Bacillati</taxon>
        <taxon>Actinomycetota</taxon>
        <taxon>Actinomycetes</taxon>
        <taxon>Micromonosporales</taxon>
        <taxon>Micromonosporaceae</taxon>
        <taxon>Micromonospora</taxon>
    </lineage>
</organism>
<dbReference type="InterPro" id="IPR036390">
    <property type="entry name" value="WH_DNA-bd_sf"/>
</dbReference>
<dbReference type="SUPFAM" id="SSF46785">
    <property type="entry name" value="Winged helix' DNA-binding domain"/>
    <property type="match status" value="1"/>
</dbReference>
<dbReference type="Gene3D" id="6.10.140.2180">
    <property type="match status" value="1"/>
</dbReference>
<feature type="region of interest" description="Disordered" evidence="1">
    <location>
        <begin position="180"/>
        <end position="208"/>
    </location>
</feature>
<name>A0A1C6US01_9ACTN</name>
<evidence type="ECO:0000256" key="1">
    <source>
        <dbReference type="SAM" id="MobiDB-lite"/>
    </source>
</evidence>
<dbReference type="InterPro" id="IPR001845">
    <property type="entry name" value="HTH_ArsR_DNA-bd_dom"/>
</dbReference>
<dbReference type="Gene3D" id="1.10.10.10">
    <property type="entry name" value="Winged helix-like DNA-binding domain superfamily/Winged helix DNA-binding domain"/>
    <property type="match status" value="1"/>
</dbReference>
<keyword evidence="4" id="KW-1185">Reference proteome</keyword>
<proteinExistence type="predicted"/>
<dbReference type="EMBL" id="FMHY01000002">
    <property type="protein sequence ID" value="SCL56589.1"/>
    <property type="molecule type" value="Genomic_DNA"/>
</dbReference>
<dbReference type="OrthoDB" id="5949858at2"/>
<dbReference type="NCBIfam" id="NF005061">
    <property type="entry name" value="PRK06474.1"/>
    <property type="match status" value="1"/>
</dbReference>
<dbReference type="Pfam" id="PF12840">
    <property type="entry name" value="HTH_20"/>
    <property type="match status" value="1"/>
</dbReference>
<dbReference type="STRING" id="227316.GA0070604_3446"/>
<dbReference type="RefSeq" id="WP_091118858.1">
    <property type="nucleotide sequence ID" value="NZ_FMHY01000002.1"/>
</dbReference>
<sequence>MTSSADRWAELALHPVRIRILRSVAGARRTTRDLVNALPDVPQATLYRHVAALVAGGLLDVVEERKVRGTVERVYALPAHGAALGPTELADASAEDHARWFTAFVSSLLAEFSRYLSRDRIDLVADGVGYQQVVLHLSDEEFAEFAAELAGVIAPRLANRPGPDRVARLLATVLMPVDPAPGSDSAATTAPPPTAGPVPGPPGDADQS</sequence>
<gene>
    <name evidence="3" type="ORF">GA0070604_3446</name>
</gene>
<reference evidence="4" key="1">
    <citation type="submission" date="2016-06" db="EMBL/GenBank/DDBJ databases">
        <authorList>
            <person name="Varghese N."/>
            <person name="Submissions Spin"/>
        </authorList>
    </citation>
    <scope>NUCLEOTIDE SEQUENCE [LARGE SCALE GENOMIC DNA]</scope>
    <source>
        <strain evidence="4">DSM 44814</strain>
    </source>
</reference>
<dbReference type="GO" id="GO:0003700">
    <property type="term" value="F:DNA-binding transcription factor activity"/>
    <property type="evidence" value="ECO:0007669"/>
    <property type="project" value="InterPro"/>
</dbReference>
<feature type="compositionally biased region" description="Low complexity" evidence="1">
    <location>
        <begin position="180"/>
        <end position="189"/>
    </location>
</feature>